<sequence>MHSGSINSELINVSAVEQCDWFVQLIEQPITDLIGTFVSAATVSVTGNVERKKKPWRRSRSWLADMCFLGTVNIVHFVVHFRVCKEEEKRAQVIVDELRKVIQSFGISILPTRCKVMLLDMQSLNASLTIQVEALEFVERFTYLGSCISSECIVTDEFPFCSHITCSCFELYVNRSLTLASHAWFLSRCKLWANVLFPTKRVHTGPHRDQLYVTRCVEPSMTSRF</sequence>
<name>G7YDD0_CLOSI</name>
<protein>
    <submittedName>
        <fullName evidence="1">Uncharacterized protein</fullName>
    </submittedName>
</protein>
<dbReference type="EMBL" id="DF143098">
    <property type="protein sequence ID" value="GAA50964.1"/>
    <property type="molecule type" value="Genomic_DNA"/>
</dbReference>
<gene>
    <name evidence="1" type="ORF">CLF_105315</name>
</gene>
<reference key="2">
    <citation type="submission" date="2011-10" db="EMBL/GenBank/DDBJ databases">
        <title>The genome and transcriptome sequence of Clonorchis sinensis provide insights into the carcinogenic liver fluke.</title>
        <authorList>
            <person name="Wang X."/>
            <person name="Huang Y."/>
            <person name="Chen W."/>
            <person name="Liu H."/>
            <person name="Guo L."/>
            <person name="Chen Y."/>
            <person name="Luo F."/>
            <person name="Zhou W."/>
            <person name="Sun J."/>
            <person name="Mao Q."/>
            <person name="Liang P."/>
            <person name="Zhou C."/>
            <person name="Tian Y."/>
            <person name="Men J."/>
            <person name="Lv X."/>
            <person name="Huang L."/>
            <person name="Zhou J."/>
            <person name="Hu Y."/>
            <person name="Li R."/>
            <person name="Zhang F."/>
            <person name="Lei H."/>
            <person name="Li X."/>
            <person name="Hu X."/>
            <person name="Liang C."/>
            <person name="Xu J."/>
            <person name="Wu Z."/>
            <person name="Yu X."/>
        </authorList>
    </citation>
    <scope>NUCLEOTIDE SEQUENCE</scope>
    <source>
        <strain>Henan</strain>
    </source>
</reference>
<organism evidence="1 2">
    <name type="scientific">Clonorchis sinensis</name>
    <name type="common">Chinese liver fluke</name>
    <dbReference type="NCBI Taxonomy" id="79923"/>
    <lineage>
        <taxon>Eukaryota</taxon>
        <taxon>Metazoa</taxon>
        <taxon>Spiralia</taxon>
        <taxon>Lophotrochozoa</taxon>
        <taxon>Platyhelminthes</taxon>
        <taxon>Trematoda</taxon>
        <taxon>Digenea</taxon>
        <taxon>Opisthorchiida</taxon>
        <taxon>Opisthorchiata</taxon>
        <taxon>Opisthorchiidae</taxon>
        <taxon>Clonorchis</taxon>
    </lineage>
</organism>
<evidence type="ECO:0000313" key="1">
    <source>
        <dbReference type="EMBL" id="GAA50964.1"/>
    </source>
</evidence>
<keyword evidence="2" id="KW-1185">Reference proteome</keyword>
<evidence type="ECO:0000313" key="2">
    <source>
        <dbReference type="Proteomes" id="UP000008909"/>
    </source>
</evidence>
<reference evidence="1" key="1">
    <citation type="journal article" date="2011" name="Genome Biol.">
        <title>The draft genome of the carcinogenic human liver fluke Clonorchis sinensis.</title>
        <authorList>
            <person name="Wang X."/>
            <person name="Chen W."/>
            <person name="Huang Y."/>
            <person name="Sun J."/>
            <person name="Men J."/>
            <person name="Liu H."/>
            <person name="Luo F."/>
            <person name="Guo L."/>
            <person name="Lv X."/>
            <person name="Deng C."/>
            <person name="Zhou C."/>
            <person name="Fan Y."/>
            <person name="Li X."/>
            <person name="Huang L."/>
            <person name="Hu Y."/>
            <person name="Liang C."/>
            <person name="Hu X."/>
            <person name="Xu J."/>
            <person name="Yu X."/>
        </authorList>
    </citation>
    <scope>NUCLEOTIDE SEQUENCE [LARGE SCALE GENOMIC DNA]</scope>
    <source>
        <strain evidence="1">Henan</strain>
    </source>
</reference>
<proteinExistence type="predicted"/>
<dbReference type="AlphaFoldDB" id="G7YDD0"/>
<accession>G7YDD0</accession>
<dbReference type="Proteomes" id="UP000008909">
    <property type="component" value="Unassembled WGS sequence"/>
</dbReference>